<dbReference type="InterPro" id="IPR015424">
    <property type="entry name" value="PyrdxlP-dep_Trfase"/>
</dbReference>
<dbReference type="GO" id="GO:0042802">
    <property type="term" value="F:identical protein binding"/>
    <property type="evidence" value="ECO:0007669"/>
    <property type="project" value="TreeGrafter"/>
</dbReference>
<dbReference type="GO" id="GO:0004838">
    <property type="term" value="F:L-tyrosine-2-oxoglutarate transaminase activity"/>
    <property type="evidence" value="ECO:0007669"/>
    <property type="project" value="TreeGrafter"/>
</dbReference>
<name>A0A0U4W104_9PSED</name>
<keyword evidence="6" id="KW-0663">Pyridoxal phosphate</keyword>
<sequence>MFEHLTEYQGDPILSLIRTYQQDRRPEKVNLSVGVYTDASGQLPVLRAVAAADQHLRKTALAPSMYLPMEGHEGFRLNAQRLQFGDASPALADGRVATIQTVGGSGALKIGADFLRRWFPGSGVWVSDPTWDNHVALFEGAGFAVSRYPYYCPSSAELAFQDMLDTLSGLAARSIILLHPCCHNPTGLDLTTAQWRKVIQVLAERELIAFVDCAYQGFGTGLEEDAFVIREMERAGLTFLVSYSCSKNFSLYGERVGTLSVVCASAGMAARALGQLQATVRRNYSSPPQHGAQLVDLVLGSELADLWRADVDDMRQRTSAMRELLATALGHADRSLGERIRSHRGLFSYTGLGRTEVQRLRQDFGIYLVDNGRLCVAGLTAERVDHVASAIAEVLRHPE</sequence>
<reference evidence="9 10" key="1">
    <citation type="submission" date="2016-01" db="EMBL/GenBank/DDBJ databases">
        <title>Annotation of Pseudomonas oryzihabitans USDA-ARS-USMARC-56511.</title>
        <authorList>
            <person name="Harhay G.P."/>
            <person name="Harhay D.M."/>
            <person name="Smith T.P.L."/>
            <person name="Bono J.L."/>
            <person name="Heaton M.P."/>
            <person name="Clawson M.L."/>
            <person name="Chitko-Mckown C.G."/>
            <person name="Capik S.F."/>
            <person name="DeDonder K.D."/>
            <person name="Apley M.D."/>
            <person name="Lubbers B.V."/>
            <person name="White B.J."/>
            <person name="Larson R.L."/>
        </authorList>
    </citation>
    <scope>NUCLEOTIDE SEQUENCE [LARGE SCALE GENOMIC DNA]</scope>
    <source>
        <strain evidence="9 10">USDA-ARS-USMARC-56511</strain>
    </source>
</reference>
<evidence type="ECO:0000313" key="10">
    <source>
        <dbReference type="Proteomes" id="UP000064137"/>
    </source>
</evidence>
<keyword evidence="4 7" id="KW-0032">Aminotransferase</keyword>
<evidence type="ECO:0000256" key="4">
    <source>
        <dbReference type="ARBA" id="ARBA00022576"/>
    </source>
</evidence>
<dbReference type="OrthoDB" id="9766445at2"/>
<dbReference type="GO" id="GO:0030170">
    <property type="term" value="F:pyridoxal phosphate binding"/>
    <property type="evidence" value="ECO:0007669"/>
    <property type="project" value="InterPro"/>
</dbReference>
<gene>
    <name evidence="9" type="ORF">APT59_12920</name>
</gene>
<dbReference type="PROSITE" id="PS00105">
    <property type="entry name" value="AA_TRANSFER_CLASS_1"/>
    <property type="match status" value="1"/>
</dbReference>
<dbReference type="InterPro" id="IPR000796">
    <property type="entry name" value="Asp_trans"/>
</dbReference>
<dbReference type="RefSeq" id="WP_059315219.1">
    <property type="nucleotide sequence ID" value="NZ_CP013987.1"/>
</dbReference>
<dbReference type="Gene3D" id="3.40.640.10">
    <property type="entry name" value="Type I PLP-dependent aspartate aminotransferase-like (Major domain)"/>
    <property type="match status" value="1"/>
</dbReference>
<comment type="similarity">
    <text evidence="2 7">Belongs to the class-I pyridoxal-phosphate-dependent aminotransferase family.</text>
</comment>
<evidence type="ECO:0000256" key="3">
    <source>
        <dbReference type="ARBA" id="ARBA00011738"/>
    </source>
</evidence>
<evidence type="ECO:0000256" key="5">
    <source>
        <dbReference type="ARBA" id="ARBA00022679"/>
    </source>
</evidence>
<evidence type="ECO:0000259" key="8">
    <source>
        <dbReference type="Pfam" id="PF00155"/>
    </source>
</evidence>
<dbReference type="InterPro" id="IPR015422">
    <property type="entry name" value="PyrdxlP-dep_Trfase_small"/>
</dbReference>
<dbReference type="EMBL" id="CP013987">
    <property type="protein sequence ID" value="ALZ85048.1"/>
    <property type="molecule type" value="Genomic_DNA"/>
</dbReference>
<dbReference type="GO" id="GO:0005829">
    <property type="term" value="C:cytosol"/>
    <property type="evidence" value="ECO:0007669"/>
    <property type="project" value="TreeGrafter"/>
</dbReference>
<dbReference type="CDD" id="cd00609">
    <property type="entry name" value="AAT_like"/>
    <property type="match status" value="1"/>
</dbReference>
<dbReference type="EC" id="2.6.1.-" evidence="7"/>
<dbReference type="InterPro" id="IPR015421">
    <property type="entry name" value="PyrdxlP-dep_Trfase_major"/>
</dbReference>
<dbReference type="Pfam" id="PF00155">
    <property type="entry name" value="Aminotran_1_2"/>
    <property type="match status" value="1"/>
</dbReference>
<evidence type="ECO:0000313" key="9">
    <source>
        <dbReference type="EMBL" id="ALZ85048.1"/>
    </source>
</evidence>
<dbReference type="InterPro" id="IPR004839">
    <property type="entry name" value="Aminotransferase_I/II_large"/>
</dbReference>
<dbReference type="NCBIfam" id="NF006719">
    <property type="entry name" value="PRK09257.1"/>
    <property type="match status" value="1"/>
</dbReference>
<organism evidence="9 10">
    <name type="scientific">Pseudomonas oryzihabitans</name>
    <dbReference type="NCBI Taxonomy" id="47885"/>
    <lineage>
        <taxon>Bacteria</taxon>
        <taxon>Pseudomonadati</taxon>
        <taxon>Pseudomonadota</taxon>
        <taxon>Gammaproteobacteria</taxon>
        <taxon>Pseudomonadales</taxon>
        <taxon>Pseudomonadaceae</taxon>
        <taxon>Pseudomonas</taxon>
    </lineage>
</organism>
<protein>
    <recommendedName>
        <fullName evidence="7">Aminotransferase</fullName>
        <ecNumber evidence="7">2.6.1.-</ecNumber>
    </recommendedName>
</protein>
<evidence type="ECO:0000256" key="7">
    <source>
        <dbReference type="RuleBase" id="RU000481"/>
    </source>
</evidence>
<dbReference type="KEGG" id="por:APT59_12920"/>
<dbReference type="AlphaFoldDB" id="A0A0U4W104"/>
<dbReference type="InterPro" id="IPR004838">
    <property type="entry name" value="NHTrfase_class1_PyrdxlP-BS"/>
</dbReference>
<dbReference type="PRINTS" id="PR00799">
    <property type="entry name" value="TRANSAMINASE"/>
</dbReference>
<comment type="subunit">
    <text evidence="3">Homodimer.</text>
</comment>
<evidence type="ECO:0000256" key="2">
    <source>
        <dbReference type="ARBA" id="ARBA00007441"/>
    </source>
</evidence>
<dbReference type="FunFam" id="3.40.640.10:FF:000066">
    <property type="entry name" value="Aspartate aminotransferase"/>
    <property type="match status" value="1"/>
</dbReference>
<dbReference type="Gene3D" id="3.90.1150.10">
    <property type="entry name" value="Aspartate Aminotransferase, domain 1"/>
    <property type="match status" value="1"/>
</dbReference>
<comment type="cofactor">
    <cofactor evidence="1 7">
        <name>pyridoxal 5'-phosphate</name>
        <dbReference type="ChEBI" id="CHEBI:597326"/>
    </cofactor>
</comment>
<evidence type="ECO:0000256" key="6">
    <source>
        <dbReference type="ARBA" id="ARBA00022898"/>
    </source>
</evidence>
<dbReference type="PANTHER" id="PTHR11879">
    <property type="entry name" value="ASPARTATE AMINOTRANSFERASE"/>
    <property type="match status" value="1"/>
</dbReference>
<feature type="domain" description="Aminotransferase class I/classII large" evidence="8">
    <location>
        <begin position="27"/>
        <end position="391"/>
    </location>
</feature>
<dbReference type="GO" id="GO:0033585">
    <property type="term" value="P:L-phenylalanine biosynthetic process from chorismate via phenylpyruvate"/>
    <property type="evidence" value="ECO:0007669"/>
    <property type="project" value="TreeGrafter"/>
</dbReference>
<accession>A0A0U4W104</accession>
<dbReference type="SUPFAM" id="SSF53383">
    <property type="entry name" value="PLP-dependent transferases"/>
    <property type="match status" value="1"/>
</dbReference>
<proteinExistence type="inferred from homology"/>
<dbReference type="PANTHER" id="PTHR11879:SF37">
    <property type="entry name" value="AROMATIC-AMINO-ACID AMINOTRANSFERASE"/>
    <property type="match status" value="1"/>
</dbReference>
<keyword evidence="5 7" id="KW-0808">Transferase</keyword>
<evidence type="ECO:0000256" key="1">
    <source>
        <dbReference type="ARBA" id="ARBA00001933"/>
    </source>
</evidence>
<dbReference type="Proteomes" id="UP000064137">
    <property type="component" value="Chromosome"/>
</dbReference>